<dbReference type="InterPro" id="IPR010133">
    <property type="entry name" value="Bacteriocin_signal_seq"/>
</dbReference>
<keyword evidence="3" id="KW-1185">Reference proteome</keyword>
<proteinExistence type="predicted"/>
<evidence type="ECO:0000256" key="1">
    <source>
        <dbReference type="SAM" id="MobiDB-lite"/>
    </source>
</evidence>
<name>B9ESR1_PROMM</name>
<dbReference type="Proteomes" id="UP000001423">
    <property type="component" value="Chromosome"/>
</dbReference>
<dbReference type="NCBIfam" id="TIGR01847">
    <property type="entry name" value="bacteriocin_sig"/>
    <property type="match status" value="1"/>
</dbReference>
<accession>B9ESR1</accession>
<dbReference type="RefSeq" id="WP_157859899.1">
    <property type="nucleotide sequence ID" value="NC_005071.1"/>
</dbReference>
<gene>
    <name evidence="2" type="ordered locus">PMT_2897</name>
</gene>
<protein>
    <recommendedName>
        <fullName evidence="4">Bacteriocin-type signal sequence</fullName>
    </recommendedName>
</protein>
<dbReference type="HOGENOM" id="CLU_171809_0_0_3"/>
<dbReference type="AlphaFoldDB" id="B9ESR1"/>
<dbReference type="EMBL" id="BX548175">
    <property type="protein sequence ID" value="CAX32415.1"/>
    <property type="molecule type" value="Genomic_DNA"/>
</dbReference>
<organism evidence="2 3">
    <name type="scientific">Prochlorococcus marinus (strain MIT 9313)</name>
    <dbReference type="NCBI Taxonomy" id="74547"/>
    <lineage>
        <taxon>Bacteria</taxon>
        <taxon>Bacillati</taxon>
        <taxon>Cyanobacteriota</taxon>
        <taxon>Cyanophyceae</taxon>
        <taxon>Synechococcales</taxon>
        <taxon>Prochlorococcaceae</taxon>
        <taxon>Prochlorococcus</taxon>
    </lineage>
</organism>
<dbReference type="KEGG" id="pmt:PMT_2897"/>
<feature type="region of interest" description="Disordered" evidence="1">
    <location>
        <begin position="1"/>
        <end position="73"/>
    </location>
</feature>
<evidence type="ECO:0000313" key="2">
    <source>
        <dbReference type="EMBL" id="CAX32415.1"/>
    </source>
</evidence>
<reference evidence="2 3" key="1">
    <citation type="journal article" date="2003" name="Nature">
        <title>Genome divergence in two Prochlorococcus ecotypes reflects oceanic niche differentiation.</title>
        <authorList>
            <person name="Rocap G."/>
            <person name="Larimer F.W."/>
            <person name="Lamerdin J.E."/>
            <person name="Malfatti S."/>
            <person name="Chain P."/>
            <person name="Ahlgren N.A."/>
            <person name="Arellano A."/>
            <person name="Coleman M."/>
            <person name="Hauser L."/>
            <person name="Hess W.R."/>
            <person name="Johnson Z.I."/>
            <person name="Land M.L."/>
            <person name="Lindell D."/>
            <person name="Post A.F."/>
            <person name="Regala W."/>
            <person name="Shah M."/>
            <person name="Shaw S.L."/>
            <person name="Steglich C."/>
            <person name="Sullivan M.B."/>
            <person name="Ting C.S."/>
            <person name="Tolonen A."/>
            <person name="Webb E.A."/>
            <person name="Zinser E.R."/>
            <person name="Chisholm S.W."/>
        </authorList>
    </citation>
    <scope>NUCLEOTIDE SEQUENCE [LARGE SCALE GENOMIC DNA]</scope>
    <source>
        <strain evidence="3">MIT 9313</strain>
    </source>
</reference>
<evidence type="ECO:0000313" key="3">
    <source>
        <dbReference type="Proteomes" id="UP000001423"/>
    </source>
</evidence>
<sequence length="73" mass="7948">MTKPNEEVNEELSTDELKSVSGGSPWDYSGGLYPTGKNLLKRNGPEGSGYGGTRRDWEKSQTFVDGGEGHDLQ</sequence>
<evidence type="ECO:0008006" key="4">
    <source>
        <dbReference type="Google" id="ProtNLM"/>
    </source>
</evidence>